<evidence type="ECO:0000256" key="1">
    <source>
        <dbReference type="ARBA" id="ARBA00004651"/>
    </source>
</evidence>
<dbReference type="KEGG" id="por:APT59_17160"/>
<dbReference type="Pfam" id="PF03788">
    <property type="entry name" value="LrgA"/>
    <property type="match status" value="1"/>
</dbReference>
<feature type="transmembrane region" description="Helical" evidence="6">
    <location>
        <begin position="12"/>
        <end position="30"/>
    </location>
</feature>
<dbReference type="RefSeq" id="WP_059315959.1">
    <property type="nucleotide sequence ID" value="NZ_CP013987.1"/>
</dbReference>
<protein>
    <submittedName>
        <fullName evidence="7">Murein hydrolase regulator LrgA</fullName>
    </submittedName>
</protein>
<dbReference type="Proteomes" id="UP000064137">
    <property type="component" value="Chromosome"/>
</dbReference>
<evidence type="ECO:0000256" key="3">
    <source>
        <dbReference type="ARBA" id="ARBA00022692"/>
    </source>
</evidence>
<dbReference type="InterPro" id="IPR005538">
    <property type="entry name" value="LrgA/CidA"/>
</dbReference>
<dbReference type="GO" id="GO:0005886">
    <property type="term" value="C:plasma membrane"/>
    <property type="evidence" value="ECO:0007669"/>
    <property type="project" value="UniProtKB-SubCell"/>
</dbReference>
<dbReference type="GO" id="GO:0016787">
    <property type="term" value="F:hydrolase activity"/>
    <property type="evidence" value="ECO:0007669"/>
    <property type="project" value="UniProtKB-KW"/>
</dbReference>
<evidence type="ECO:0000313" key="7">
    <source>
        <dbReference type="EMBL" id="ALZ85841.1"/>
    </source>
</evidence>
<gene>
    <name evidence="7" type="ORF">APT59_17160</name>
</gene>
<feature type="transmembrane region" description="Helical" evidence="6">
    <location>
        <begin position="94"/>
        <end position="115"/>
    </location>
</feature>
<feature type="transmembrane region" description="Helical" evidence="6">
    <location>
        <begin position="36"/>
        <end position="55"/>
    </location>
</feature>
<evidence type="ECO:0000256" key="2">
    <source>
        <dbReference type="ARBA" id="ARBA00022475"/>
    </source>
</evidence>
<evidence type="ECO:0000256" key="4">
    <source>
        <dbReference type="ARBA" id="ARBA00022989"/>
    </source>
</evidence>
<keyword evidence="4 6" id="KW-1133">Transmembrane helix</keyword>
<dbReference type="AlphaFoldDB" id="A0A0U4P4I3"/>
<keyword evidence="5 6" id="KW-0472">Membrane</keyword>
<sequence>MEPWVNRYLRLALELCGLGALWGVGTWLATSFALPVPGGVVGLAMLLLLLAARIVEPEWLQNGVRLLLGEMLLFFIPALLSLLDYGPLLRQEGVRILLAILLSTVLTMVATAYTVDWMFRRRGRRDA</sequence>
<keyword evidence="2" id="KW-1003">Cell membrane</keyword>
<name>A0A0U4P4I3_9PSED</name>
<keyword evidence="7" id="KW-0378">Hydrolase</keyword>
<evidence type="ECO:0000313" key="8">
    <source>
        <dbReference type="Proteomes" id="UP000064137"/>
    </source>
</evidence>
<dbReference type="PANTHER" id="PTHR33931">
    <property type="entry name" value="HOLIN-LIKE PROTEIN CIDA-RELATED"/>
    <property type="match status" value="1"/>
</dbReference>
<keyword evidence="3 6" id="KW-0812">Transmembrane</keyword>
<accession>A0A0U4P4I3</accession>
<organism evidence="7 8">
    <name type="scientific">Pseudomonas oryzihabitans</name>
    <dbReference type="NCBI Taxonomy" id="47885"/>
    <lineage>
        <taxon>Bacteria</taxon>
        <taxon>Pseudomonadati</taxon>
        <taxon>Pseudomonadota</taxon>
        <taxon>Gammaproteobacteria</taxon>
        <taxon>Pseudomonadales</taxon>
        <taxon>Pseudomonadaceae</taxon>
        <taxon>Pseudomonas</taxon>
    </lineage>
</organism>
<comment type="subcellular location">
    <subcellularLocation>
        <location evidence="1">Cell membrane</location>
        <topology evidence="1">Multi-pass membrane protein</topology>
    </subcellularLocation>
</comment>
<dbReference type="PANTHER" id="PTHR33931:SF2">
    <property type="entry name" value="HOLIN-LIKE PROTEIN CIDA"/>
    <property type="match status" value="1"/>
</dbReference>
<evidence type="ECO:0000256" key="5">
    <source>
        <dbReference type="ARBA" id="ARBA00023136"/>
    </source>
</evidence>
<proteinExistence type="predicted"/>
<feature type="transmembrane region" description="Helical" evidence="6">
    <location>
        <begin position="67"/>
        <end position="88"/>
    </location>
</feature>
<dbReference type="EMBL" id="CP013987">
    <property type="protein sequence ID" value="ALZ85841.1"/>
    <property type="molecule type" value="Genomic_DNA"/>
</dbReference>
<evidence type="ECO:0000256" key="6">
    <source>
        <dbReference type="SAM" id="Phobius"/>
    </source>
</evidence>
<reference evidence="7 8" key="1">
    <citation type="submission" date="2016-01" db="EMBL/GenBank/DDBJ databases">
        <title>Annotation of Pseudomonas oryzihabitans USDA-ARS-USMARC-56511.</title>
        <authorList>
            <person name="Harhay G.P."/>
            <person name="Harhay D.M."/>
            <person name="Smith T.P.L."/>
            <person name="Bono J.L."/>
            <person name="Heaton M.P."/>
            <person name="Clawson M.L."/>
            <person name="Chitko-Mckown C.G."/>
            <person name="Capik S.F."/>
            <person name="DeDonder K.D."/>
            <person name="Apley M.D."/>
            <person name="Lubbers B.V."/>
            <person name="White B.J."/>
            <person name="Larson R.L."/>
        </authorList>
    </citation>
    <scope>NUCLEOTIDE SEQUENCE [LARGE SCALE GENOMIC DNA]</scope>
    <source>
        <strain evidence="7 8">USDA-ARS-USMARC-56511</strain>
    </source>
</reference>